<dbReference type="InterPro" id="IPR036322">
    <property type="entry name" value="WD40_repeat_dom_sf"/>
</dbReference>
<accession>A0A4Y7T089</accession>
<dbReference type="SUPFAM" id="SSF50978">
    <property type="entry name" value="WD40 repeat-like"/>
    <property type="match status" value="1"/>
</dbReference>
<keyword evidence="5" id="KW-1185">Reference proteome</keyword>
<evidence type="ECO:0000313" key="5">
    <source>
        <dbReference type="Proteomes" id="UP000298030"/>
    </source>
</evidence>
<keyword evidence="3" id="KW-1133">Transmembrane helix</keyword>
<dbReference type="SMART" id="SM00320">
    <property type="entry name" value="WD40"/>
    <property type="match status" value="4"/>
</dbReference>
<feature type="transmembrane region" description="Helical" evidence="3">
    <location>
        <begin position="446"/>
        <end position="468"/>
    </location>
</feature>
<protein>
    <submittedName>
        <fullName evidence="4">WD40 repeat-like protein</fullName>
    </submittedName>
</protein>
<dbReference type="PANTHER" id="PTHR19857">
    <property type="entry name" value="MITOCHONDRIAL DIVISION PROTEIN 1-RELATED"/>
    <property type="match status" value="1"/>
</dbReference>
<keyword evidence="3" id="KW-0472">Membrane</keyword>
<comment type="caution">
    <text evidence="4">The sequence shown here is derived from an EMBL/GenBank/DDBJ whole genome shotgun (WGS) entry which is preliminary data.</text>
</comment>
<keyword evidence="1" id="KW-0853">WD repeat</keyword>
<organism evidence="4 5">
    <name type="scientific">Coprinellus micaceus</name>
    <name type="common">Glistening ink-cap mushroom</name>
    <name type="synonym">Coprinus micaceus</name>
    <dbReference type="NCBI Taxonomy" id="71717"/>
    <lineage>
        <taxon>Eukaryota</taxon>
        <taxon>Fungi</taxon>
        <taxon>Dikarya</taxon>
        <taxon>Basidiomycota</taxon>
        <taxon>Agaricomycotina</taxon>
        <taxon>Agaricomycetes</taxon>
        <taxon>Agaricomycetidae</taxon>
        <taxon>Agaricales</taxon>
        <taxon>Agaricineae</taxon>
        <taxon>Psathyrellaceae</taxon>
        <taxon>Coprinellus</taxon>
    </lineage>
</organism>
<dbReference type="AlphaFoldDB" id="A0A4Y7T089"/>
<gene>
    <name evidence="4" type="ORF">FA13DRAFT_1736677</name>
</gene>
<evidence type="ECO:0000256" key="3">
    <source>
        <dbReference type="SAM" id="Phobius"/>
    </source>
</evidence>
<dbReference type="Proteomes" id="UP000298030">
    <property type="component" value="Unassembled WGS sequence"/>
</dbReference>
<evidence type="ECO:0000256" key="2">
    <source>
        <dbReference type="ARBA" id="ARBA00022737"/>
    </source>
</evidence>
<dbReference type="PANTHER" id="PTHR19857:SF21">
    <property type="entry name" value="ANAPHASE-PROMOTING COMPLEX SUBUNIT 4 WD40 DOMAIN-CONTAINING PROTEIN"/>
    <property type="match status" value="1"/>
</dbReference>
<dbReference type="Gene3D" id="2.130.10.10">
    <property type="entry name" value="YVTN repeat-like/Quinoprotein amine dehydrogenase"/>
    <property type="match status" value="1"/>
</dbReference>
<dbReference type="InterPro" id="IPR051179">
    <property type="entry name" value="WD_repeat_multifunction"/>
</dbReference>
<keyword evidence="2" id="KW-0677">Repeat</keyword>
<dbReference type="InterPro" id="IPR001680">
    <property type="entry name" value="WD40_rpt"/>
</dbReference>
<dbReference type="OrthoDB" id="3238562at2759"/>
<dbReference type="STRING" id="71717.A0A4Y7T089"/>
<evidence type="ECO:0000256" key="1">
    <source>
        <dbReference type="ARBA" id="ARBA00022574"/>
    </source>
</evidence>
<evidence type="ECO:0000313" key="4">
    <source>
        <dbReference type="EMBL" id="TEB27318.1"/>
    </source>
</evidence>
<proteinExistence type="predicted"/>
<dbReference type="InterPro" id="IPR015943">
    <property type="entry name" value="WD40/YVTN_repeat-like_dom_sf"/>
</dbReference>
<reference evidence="4 5" key="1">
    <citation type="journal article" date="2019" name="Nat. Ecol. Evol.">
        <title>Megaphylogeny resolves global patterns of mushroom evolution.</title>
        <authorList>
            <person name="Varga T."/>
            <person name="Krizsan K."/>
            <person name="Foldi C."/>
            <person name="Dima B."/>
            <person name="Sanchez-Garcia M."/>
            <person name="Sanchez-Ramirez S."/>
            <person name="Szollosi G.J."/>
            <person name="Szarkandi J.G."/>
            <person name="Papp V."/>
            <person name="Albert L."/>
            <person name="Andreopoulos W."/>
            <person name="Angelini C."/>
            <person name="Antonin V."/>
            <person name="Barry K.W."/>
            <person name="Bougher N.L."/>
            <person name="Buchanan P."/>
            <person name="Buyck B."/>
            <person name="Bense V."/>
            <person name="Catcheside P."/>
            <person name="Chovatia M."/>
            <person name="Cooper J."/>
            <person name="Damon W."/>
            <person name="Desjardin D."/>
            <person name="Finy P."/>
            <person name="Geml J."/>
            <person name="Haridas S."/>
            <person name="Hughes K."/>
            <person name="Justo A."/>
            <person name="Karasinski D."/>
            <person name="Kautmanova I."/>
            <person name="Kiss B."/>
            <person name="Kocsube S."/>
            <person name="Kotiranta H."/>
            <person name="LaButti K.M."/>
            <person name="Lechner B.E."/>
            <person name="Liimatainen K."/>
            <person name="Lipzen A."/>
            <person name="Lukacs Z."/>
            <person name="Mihaltcheva S."/>
            <person name="Morgado L.N."/>
            <person name="Niskanen T."/>
            <person name="Noordeloos M.E."/>
            <person name="Ohm R.A."/>
            <person name="Ortiz-Santana B."/>
            <person name="Ovrebo C."/>
            <person name="Racz N."/>
            <person name="Riley R."/>
            <person name="Savchenko A."/>
            <person name="Shiryaev A."/>
            <person name="Soop K."/>
            <person name="Spirin V."/>
            <person name="Szebenyi C."/>
            <person name="Tomsovsky M."/>
            <person name="Tulloss R.E."/>
            <person name="Uehling J."/>
            <person name="Grigoriev I.V."/>
            <person name="Vagvolgyi C."/>
            <person name="Papp T."/>
            <person name="Martin F.M."/>
            <person name="Miettinen O."/>
            <person name="Hibbett D.S."/>
            <person name="Nagy L.G."/>
        </authorList>
    </citation>
    <scope>NUCLEOTIDE SEQUENCE [LARGE SCALE GENOMIC DNA]</scope>
    <source>
        <strain evidence="4 5">FP101781</strain>
    </source>
</reference>
<dbReference type="EMBL" id="QPFP01000041">
    <property type="protein sequence ID" value="TEB27318.1"/>
    <property type="molecule type" value="Genomic_DNA"/>
</dbReference>
<dbReference type="Pfam" id="PF00400">
    <property type="entry name" value="WD40"/>
    <property type="match status" value="1"/>
</dbReference>
<feature type="non-terminal residue" evidence="4">
    <location>
        <position position="1"/>
    </location>
</feature>
<sequence length="475" mass="53032">MPFTPYRVLLNCPKESVNRVAFSSDTKLLASGGDDGCLCIHAFRLPSSYPLKAEYPAAITSLKWIPGTHRLFVGLSCGSVHLLSIDDTVGQLVDVRVAHVSPHDISSLALDWRRKQLGVASGSIVYVFDLSRMKEGICRQIMAIRPGRYHGENFNSSTGPDRWEIQDIHFIDRGARMLIAYLGSGVRMVNMDTLREDNMDCLLATQHVGVCAIDKTETYMAVFNFRDGFDFYDIREDRFLGSVELELRQHVAVQACFLSEAGLVVLGASDGKVKVVTVPGLREVDCLDHGEDIIQALNYCPELEGDSPGYIVTACAEKGTETYVKIWKFQSAASTLMGVDNLLNTMSQLRSLGVRPFLHANCSLDCAQQHRDSFILGVIIFLVFYFTRGGYWWDALSACWDVLTVQLRNLLNCGTGVLKDLPLQRDLGLTTHWSHLAMNLQNSLRAWYATIIAIPGHLQHAIVAYWGFALRLRYV</sequence>
<name>A0A4Y7T089_COPMI</name>
<keyword evidence="3" id="KW-0812">Transmembrane</keyword>